<keyword evidence="4" id="KW-1185">Reference proteome</keyword>
<evidence type="ECO:0000313" key="4">
    <source>
        <dbReference type="Proteomes" id="UP000831817"/>
    </source>
</evidence>
<dbReference type="GeneID" id="71966134"/>
<gene>
    <name evidence="3" type="ORF">MTTB_p030</name>
</gene>
<feature type="coiled-coil region" evidence="1">
    <location>
        <begin position="16"/>
        <end position="43"/>
    </location>
</feature>
<reference evidence="3 4" key="1">
    <citation type="submission" date="2022-04" db="EMBL/GenBank/DDBJ databases">
        <title>Complete genome of Methanothermobacter tenebrarum strain RMAS.</title>
        <authorList>
            <person name="Nakamura K."/>
            <person name="Oshima K."/>
            <person name="Hattori M."/>
            <person name="Kamagata Y."/>
            <person name="Takamizawa K."/>
        </authorList>
    </citation>
    <scope>NUCLEOTIDE SEQUENCE [LARGE SCALE GENOMIC DNA]</scope>
    <source>
        <strain evidence="3 4">RMAS</strain>
        <plasmid evidence="3 4">pRMAS01</plasmid>
    </source>
</reference>
<dbReference type="EMBL" id="AP025699">
    <property type="protein sequence ID" value="BDH80223.1"/>
    <property type="molecule type" value="Genomic_DNA"/>
</dbReference>
<accession>A0ABM7YFT6</accession>
<sequence>MVIKTFKDIVDRQKSIEKLEEMREYIEKRIQVLQEQIEKEKEQFPGSKAGREVLKIRPAGKITYQLEKVNCGKPNCEKCPHGPYWYGYRRVNGKLVSFYVGKELPKDETK</sequence>
<geneLocation type="plasmid" evidence="3 4">
    <name>pRMAS01</name>
</geneLocation>
<evidence type="ECO:0000259" key="2">
    <source>
        <dbReference type="Pfam" id="PF20586"/>
    </source>
</evidence>
<name>A0ABM7YFT6_9EURY</name>
<evidence type="ECO:0000313" key="3">
    <source>
        <dbReference type="EMBL" id="BDH80223.1"/>
    </source>
</evidence>
<keyword evidence="1" id="KW-0175">Coiled coil</keyword>
<keyword evidence="3" id="KW-0614">Plasmid</keyword>
<dbReference type="InterPro" id="IPR046738">
    <property type="entry name" value="DUF6788"/>
</dbReference>
<organism evidence="3 4">
    <name type="scientific">Methanothermobacter tenebrarum</name>
    <dbReference type="NCBI Taxonomy" id="680118"/>
    <lineage>
        <taxon>Archaea</taxon>
        <taxon>Methanobacteriati</taxon>
        <taxon>Methanobacteriota</taxon>
        <taxon>Methanomada group</taxon>
        <taxon>Methanobacteria</taxon>
        <taxon>Methanobacteriales</taxon>
        <taxon>Methanobacteriaceae</taxon>
        <taxon>Methanothermobacter</taxon>
    </lineage>
</organism>
<protein>
    <recommendedName>
        <fullName evidence="2">DUF6788 domain-containing protein</fullName>
    </recommendedName>
</protein>
<dbReference type="Pfam" id="PF20586">
    <property type="entry name" value="DUF6788"/>
    <property type="match status" value="1"/>
</dbReference>
<dbReference type="Proteomes" id="UP000831817">
    <property type="component" value="Plasmid pRMAS01"/>
</dbReference>
<feature type="domain" description="DUF6788" evidence="2">
    <location>
        <begin position="40"/>
        <end position="107"/>
    </location>
</feature>
<dbReference type="RefSeq" id="WP_248565349.1">
    <property type="nucleotide sequence ID" value="NZ_AP025699.1"/>
</dbReference>
<proteinExistence type="predicted"/>
<evidence type="ECO:0000256" key="1">
    <source>
        <dbReference type="SAM" id="Coils"/>
    </source>
</evidence>